<dbReference type="InterPro" id="IPR036388">
    <property type="entry name" value="WH-like_DNA-bd_sf"/>
</dbReference>
<dbReference type="AlphaFoldDB" id="A0A975DLJ6"/>
<dbReference type="InterPro" id="IPR052509">
    <property type="entry name" value="Metal_resp_DNA-bind_regulator"/>
</dbReference>
<gene>
    <name evidence="2" type="ORF">J5O05_21450</name>
</gene>
<geneLocation type="plasmid" evidence="2 3">
    <name>unnamed5</name>
</geneLocation>
<dbReference type="PANTHER" id="PTHR33169">
    <property type="entry name" value="PADR-FAMILY TRANSCRIPTIONAL REGULATOR"/>
    <property type="match status" value="1"/>
</dbReference>
<dbReference type="InterPro" id="IPR005149">
    <property type="entry name" value="Tscrpt_reg_PadR_N"/>
</dbReference>
<evidence type="ECO:0000313" key="3">
    <source>
        <dbReference type="Proteomes" id="UP000664904"/>
    </source>
</evidence>
<dbReference type="PANTHER" id="PTHR33169:SF14">
    <property type="entry name" value="TRANSCRIPTIONAL REGULATOR RV3488"/>
    <property type="match status" value="1"/>
</dbReference>
<sequence length="128" mass="14237">MNKNCDVNEAEVLEQQAKKFQKELNSGTVALMLLSVIGQSESPVYGYKIAKALQQGSDAKQGTIYPVLRNLHNKGLLECEVKLSESGPPRKYFSISPLGKKVLEQWTSTWRATQAQVNYILGVGEHNE</sequence>
<dbReference type="InterPro" id="IPR036390">
    <property type="entry name" value="WH_DNA-bd_sf"/>
</dbReference>
<dbReference type="KEGG" id="pxi:J5O05_21450"/>
<reference evidence="2" key="1">
    <citation type="submission" date="2021-03" db="EMBL/GenBank/DDBJ databases">
        <title>Complete Genome of Pseudoalteromonas xiamenensis STKMTI.2, a new potential marine bacterium producing anti-Vibrio compounds.</title>
        <authorList>
            <person name="Handayani D.P."/>
            <person name="Isnansetyo A."/>
            <person name="Istiqomah I."/>
            <person name="Jumina J."/>
        </authorList>
    </citation>
    <scope>NUCLEOTIDE SEQUENCE</scope>
    <source>
        <strain evidence="2">STKMTI.2</strain>
        <plasmid evidence="2">unnamed5</plasmid>
    </source>
</reference>
<keyword evidence="2" id="KW-0614">Plasmid</keyword>
<keyword evidence="3" id="KW-1185">Reference proteome</keyword>
<evidence type="ECO:0000259" key="1">
    <source>
        <dbReference type="Pfam" id="PF03551"/>
    </source>
</evidence>
<dbReference type="SUPFAM" id="SSF46785">
    <property type="entry name" value="Winged helix' DNA-binding domain"/>
    <property type="match status" value="1"/>
</dbReference>
<protein>
    <submittedName>
        <fullName evidence="2">PadR family transcriptional regulator</fullName>
    </submittedName>
</protein>
<feature type="domain" description="Transcription regulator PadR N-terminal" evidence="1">
    <location>
        <begin position="33"/>
        <end position="104"/>
    </location>
</feature>
<name>A0A975DLJ6_9GAMM</name>
<dbReference type="EMBL" id="CP072135">
    <property type="protein sequence ID" value="QTH73714.1"/>
    <property type="molecule type" value="Genomic_DNA"/>
</dbReference>
<proteinExistence type="predicted"/>
<dbReference type="Proteomes" id="UP000664904">
    <property type="component" value="Plasmid unnamed5"/>
</dbReference>
<accession>A0A975DLJ6</accession>
<dbReference type="Pfam" id="PF03551">
    <property type="entry name" value="PadR"/>
    <property type="match status" value="1"/>
</dbReference>
<evidence type="ECO:0000313" key="2">
    <source>
        <dbReference type="EMBL" id="QTH73714.1"/>
    </source>
</evidence>
<dbReference type="Gene3D" id="1.10.10.10">
    <property type="entry name" value="Winged helix-like DNA-binding domain superfamily/Winged helix DNA-binding domain"/>
    <property type="match status" value="1"/>
</dbReference>
<organism evidence="2 3">
    <name type="scientific">Pseudoalteromonas xiamenensis</name>
    <dbReference type="NCBI Taxonomy" id="882626"/>
    <lineage>
        <taxon>Bacteria</taxon>
        <taxon>Pseudomonadati</taxon>
        <taxon>Pseudomonadota</taxon>
        <taxon>Gammaproteobacteria</taxon>
        <taxon>Alteromonadales</taxon>
        <taxon>Pseudoalteromonadaceae</taxon>
        <taxon>Pseudoalteromonas</taxon>
    </lineage>
</organism>